<evidence type="ECO:0000259" key="5">
    <source>
        <dbReference type="PROSITE" id="PS50110"/>
    </source>
</evidence>
<dbReference type="SUPFAM" id="SSF52172">
    <property type="entry name" value="CheY-like"/>
    <property type="match status" value="1"/>
</dbReference>
<gene>
    <name evidence="6" type="ORF">ACFQ5P_07460</name>
</gene>
<dbReference type="PROSITE" id="PS00622">
    <property type="entry name" value="HTH_LUXR_1"/>
    <property type="match status" value="1"/>
</dbReference>
<dbReference type="Pfam" id="PF00072">
    <property type="entry name" value="Response_reg"/>
    <property type="match status" value="1"/>
</dbReference>
<proteinExistence type="predicted"/>
<name>A0ABW4DWA7_9RHOB</name>
<dbReference type="PANTHER" id="PTHR43214:SF43">
    <property type="entry name" value="TWO-COMPONENT RESPONSE REGULATOR"/>
    <property type="match status" value="1"/>
</dbReference>
<keyword evidence="7" id="KW-1185">Reference proteome</keyword>
<dbReference type="EMBL" id="JBHTOQ010000018">
    <property type="protein sequence ID" value="MFD1481126.1"/>
    <property type="molecule type" value="Genomic_DNA"/>
</dbReference>
<dbReference type="CDD" id="cd17535">
    <property type="entry name" value="REC_NarL-like"/>
    <property type="match status" value="1"/>
</dbReference>
<comment type="caution">
    <text evidence="6">The sequence shown here is derived from an EMBL/GenBank/DDBJ whole genome shotgun (WGS) entry which is preliminary data.</text>
</comment>
<evidence type="ECO:0000256" key="1">
    <source>
        <dbReference type="ARBA" id="ARBA00022553"/>
    </source>
</evidence>
<evidence type="ECO:0000313" key="7">
    <source>
        <dbReference type="Proteomes" id="UP001597302"/>
    </source>
</evidence>
<dbReference type="Pfam" id="PF00196">
    <property type="entry name" value="GerE"/>
    <property type="match status" value="1"/>
</dbReference>
<dbReference type="SMART" id="SM00421">
    <property type="entry name" value="HTH_LUXR"/>
    <property type="match status" value="1"/>
</dbReference>
<feature type="modified residue" description="4-aspartylphosphate" evidence="3">
    <location>
        <position position="56"/>
    </location>
</feature>
<dbReference type="InterPro" id="IPR001789">
    <property type="entry name" value="Sig_transdc_resp-reg_receiver"/>
</dbReference>
<dbReference type="SUPFAM" id="SSF46894">
    <property type="entry name" value="C-terminal effector domain of the bipartite response regulators"/>
    <property type="match status" value="1"/>
</dbReference>
<feature type="domain" description="Response regulatory" evidence="5">
    <location>
        <begin position="5"/>
        <end position="120"/>
    </location>
</feature>
<protein>
    <submittedName>
        <fullName evidence="6">Response regulator</fullName>
    </submittedName>
</protein>
<dbReference type="PROSITE" id="PS50043">
    <property type="entry name" value="HTH_LUXR_2"/>
    <property type="match status" value="1"/>
</dbReference>
<dbReference type="InterPro" id="IPR058245">
    <property type="entry name" value="NreC/VraR/RcsB-like_REC"/>
</dbReference>
<reference evidence="7" key="1">
    <citation type="journal article" date="2019" name="Int. J. Syst. Evol. Microbiol.">
        <title>The Global Catalogue of Microorganisms (GCM) 10K type strain sequencing project: providing services to taxonomists for standard genome sequencing and annotation.</title>
        <authorList>
            <consortium name="The Broad Institute Genomics Platform"/>
            <consortium name="The Broad Institute Genome Sequencing Center for Infectious Disease"/>
            <person name="Wu L."/>
            <person name="Ma J."/>
        </authorList>
    </citation>
    <scope>NUCLEOTIDE SEQUENCE [LARGE SCALE GENOMIC DNA]</scope>
    <source>
        <strain evidence="7">CCM 8875</strain>
    </source>
</reference>
<dbReference type="CDD" id="cd06170">
    <property type="entry name" value="LuxR_C_like"/>
    <property type="match status" value="1"/>
</dbReference>
<evidence type="ECO:0000256" key="3">
    <source>
        <dbReference type="PROSITE-ProRule" id="PRU00169"/>
    </source>
</evidence>
<evidence type="ECO:0000313" key="6">
    <source>
        <dbReference type="EMBL" id="MFD1481126.1"/>
    </source>
</evidence>
<dbReference type="InterPro" id="IPR039420">
    <property type="entry name" value="WalR-like"/>
</dbReference>
<evidence type="ECO:0000259" key="4">
    <source>
        <dbReference type="PROSITE" id="PS50043"/>
    </source>
</evidence>
<dbReference type="SMART" id="SM00448">
    <property type="entry name" value="REC"/>
    <property type="match status" value="1"/>
</dbReference>
<keyword evidence="2" id="KW-0238">DNA-binding</keyword>
<evidence type="ECO:0000256" key="2">
    <source>
        <dbReference type="ARBA" id="ARBA00023125"/>
    </source>
</evidence>
<dbReference type="Gene3D" id="3.40.50.2300">
    <property type="match status" value="1"/>
</dbReference>
<dbReference type="PANTHER" id="PTHR43214">
    <property type="entry name" value="TWO-COMPONENT RESPONSE REGULATOR"/>
    <property type="match status" value="1"/>
</dbReference>
<dbReference type="InterPro" id="IPR016032">
    <property type="entry name" value="Sig_transdc_resp-reg_C-effctor"/>
</dbReference>
<dbReference type="Proteomes" id="UP001597302">
    <property type="component" value="Unassembled WGS sequence"/>
</dbReference>
<dbReference type="PRINTS" id="PR00038">
    <property type="entry name" value="HTHLUXR"/>
</dbReference>
<keyword evidence="1 3" id="KW-0597">Phosphoprotein</keyword>
<dbReference type="InterPro" id="IPR000792">
    <property type="entry name" value="Tscrpt_reg_LuxR_C"/>
</dbReference>
<dbReference type="RefSeq" id="WP_165571221.1">
    <property type="nucleotide sequence ID" value="NZ_CBCSAJ010000002.1"/>
</dbReference>
<sequence length="250" mass="27142">MPDISVAVIDDHPIVCEGLMQLIAGFSGFRVIGCGHTAADAVALVRRDAPDIVILDLGIPGSGITAIRDIMRGWPRTRILVLTISEQPQDVLDAMRLGAAGYVLKGISGDELCQVLNRLIDGIRHINPDLAARILSSIGLLPDVGAEADASKLSKREGEIYVLIRRGCCNKEIGRTLGLSEKTIKHYLTNIFRKLNVHSRMELAMHAHNIGISERQGIMPDEPDQGACTVGLARRLACHGPDRFHPLLRG</sequence>
<accession>A0ABW4DWA7</accession>
<dbReference type="InterPro" id="IPR011006">
    <property type="entry name" value="CheY-like_superfamily"/>
</dbReference>
<feature type="domain" description="HTH luxR-type" evidence="4">
    <location>
        <begin position="146"/>
        <end position="211"/>
    </location>
</feature>
<organism evidence="6 7">
    <name type="scientific">Paracoccus nototheniae</name>
    <dbReference type="NCBI Taxonomy" id="2489002"/>
    <lineage>
        <taxon>Bacteria</taxon>
        <taxon>Pseudomonadati</taxon>
        <taxon>Pseudomonadota</taxon>
        <taxon>Alphaproteobacteria</taxon>
        <taxon>Rhodobacterales</taxon>
        <taxon>Paracoccaceae</taxon>
        <taxon>Paracoccus</taxon>
    </lineage>
</organism>
<dbReference type="PROSITE" id="PS50110">
    <property type="entry name" value="RESPONSE_REGULATORY"/>
    <property type="match status" value="1"/>
</dbReference>